<feature type="transmembrane region" description="Helical" evidence="6">
    <location>
        <begin position="323"/>
        <end position="344"/>
    </location>
</feature>
<evidence type="ECO:0000256" key="4">
    <source>
        <dbReference type="ARBA" id="ARBA00023136"/>
    </source>
</evidence>
<dbReference type="PANTHER" id="PTHR23507:SF1">
    <property type="entry name" value="FI18259P1-RELATED"/>
    <property type="match status" value="1"/>
</dbReference>
<evidence type="ECO:0000313" key="7">
    <source>
        <dbReference type="EMBL" id="PMD60734.1"/>
    </source>
</evidence>
<feature type="transmembrane region" description="Helical" evidence="6">
    <location>
        <begin position="418"/>
        <end position="434"/>
    </location>
</feature>
<sequence length="435" mass="48021">MAAENGFPGERDPLLASNQHNPALPPQNGTTNTVLWSLVAVVFISMSYAFIEAPGYRLYEAAICKRYYRERVPSVIGSGGDIPEENCKIDSIQQELAILLAKQTQINLWALSCGDLSVELTLLSSAFLLVACGPEMRQETIFMIVADGTKKDERLVSPFLESTLTADSTSLTVFILGQIIVVPLAVAAKRIAAMLMAYNLYVPIALGLVSILISWSIIWFMPFEVIRPSAVDVPNPDGQQEQATSENEQAAEEQNSLQNIILQNKKSFKVLCLSPGIFFLTCTFWVTSTFGQLMAGTVFLQYIEKKLGYDLADAYRIQANSDLMNMISLIITFLVCGKLNSAIFGRFGLWLENSLVICATGQAFRMSTRATLTAMVKDFSEDYTTGLYTMLFYFDLIGGTVTNSILAFAFGKGLDWRGIWIGLPFFYAAGIWSIV</sequence>
<keyword evidence="8" id="KW-1185">Reference proteome</keyword>
<dbReference type="GeneID" id="36591106"/>
<organism evidence="7 8">
    <name type="scientific">Hyaloscypha bicolor E</name>
    <dbReference type="NCBI Taxonomy" id="1095630"/>
    <lineage>
        <taxon>Eukaryota</taxon>
        <taxon>Fungi</taxon>
        <taxon>Dikarya</taxon>
        <taxon>Ascomycota</taxon>
        <taxon>Pezizomycotina</taxon>
        <taxon>Leotiomycetes</taxon>
        <taxon>Helotiales</taxon>
        <taxon>Hyaloscyphaceae</taxon>
        <taxon>Hyaloscypha</taxon>
        <taxon>Hyaloscypha bicolor</taxon>
    </lineage>
</organism>
<feature type="transmembrane region" description="Helical" evidence="6">
    <location>
        <begin position="390"/>
        <end position="411"/>
    </location>
</feature>
<evidence type="ECO:0000256" key="5">
    <source>
        <dbReference type="SAM" id="MobiDB-lite"/>
    </source>
</evidence>
<evidence type="ECO:0008006" key="9">
    <source>
        <dbReference type="Google" id="ProtNLM"/>
    </source>
</evidence>
<feature type="region of interest" description="Disordered" evidence="5">
    <location>
        <begin position="1"/>
        <end position="26"/>
    </location>
</feature>
<evidence type="ECO:0000256" key="6">
    <source>
        <dbReference type="SAM" id="Phobius"/>
    </source>
</evidence>
<dbReference type="RefSeq" id="XP_024737638.1">
    <property type="nucleotide sequence ID" value="XM_024883029.1"/>
</dbReference>
<dbReference type="GO" id="GO:0016020">
    <property type="term" value="C:membrane"/>
    <property type="evidence" value="ECO:0007669"/>
    <property type="project" value="UniProtKB-SubCell"/>
</dbReference>
<comment type="subcellular location">
    <subcellularLocation>
        <location evidence="1">Membrane</location>
        <topology evidence="1">Multi-pass membrane protein</topology>
    </subcellularLocation>
</comment>
<dbReference type="EMBL" id="KZ613788">
    <property type="protein sequence ID" value="PMD60734.1"/>
    <property type="molecule type" value="Genomic_DNA"/>
</dbReference>
<accession>A0A2J6TCI0</accession>
<proteinExistence type="predicted"/>
<dbReference type="SUPFAM" id="SSF103473">
    <property type="entry name" value="MFS general substrate transporter"/>
    <property type="match status" value="1"/>
</dbReference>
<feature type="compositionally biased region" description="Polar residues" evidence="5">
    <location>
        <begin position="16"/>
        <end position="26"/>
    </location>
</feature>
<dbReference type="AlphaFoldDB" id="A0A2J6TCI0"/>
<keyword evidence="4 6" id="KW-0472">Membrane</keyword>
<dbReference type="STRING" id="1095630.A0A2J6TCI0"/>
<dbReference type="OrthoDB" id="3547246at2759"/>
<feature type="transmembrane region" description="Helical" evidence="6">
    <location>
        <begin position="277"/>
        <end position="303"/>
    </location>
</feature>
<dbReference type="InterPro" id="IPR036259">
    <property type="entry name" value="MFS_trans_sf"/>
</dbReference>
<evidence type="ECO:0000313" key="8">
    <source>
        <dbReference type="Proteomes" id="UP000235371"/>
    </source>
</evidence>
<dbReference type="Proteomes" id="UP000235371">
    <property type="component" value="Unassembled WGS sequence"/>
</dbReference>
<gene>
    <name evidence="7" type="ORF">K444DRAFT_629216</name>
</gene>
<name>A0A2J6TCI0_9HELO</name>
<protein>
    <recommendedName>
        <fullName evidence="9">MFS general substrate transporter</fullName>
    </recommendedName>
</protein>
<evidence type="ECO:0000256" key="2">
    <source>
        <dbReference type="ARBA" id="ARBA00022692"/>
    </source>
</evidence>
<dbReference type="PANTHER" id="PTHR23507">
    <property type="entry name" value="ZGC:174356"/>
    <property type="match status" value="1"/>
</dbReference>
<dbReference type="InParanoid" id="A0A2J6TCI0"/>
<evidence type="ECO:0000256" key="3">
    <source>
        <dbReference type="ARBA" id="ARBA00022989"/>
    </source>
</evidence>
<keyword evidence="2 6" id="KW-0812">Transmembrane</keyword>
<keyword evidence="3 6" id="KW-1133">Transmembrane helix</keyword>
<feature type="transmembrane region" description="Helical" evidence="6">
    <location>
        <begin position="34"/>
        <end position="51"/>
    </location>
</feature>
<reference evidence="7 8" key="1">
    <citation type="submission" date="2016-04" db="EMBL/GenBank/DDBJ databases">
        <title>A degradative enzymes factory behind the ericoid mycorrhizal symbiosis.</title>
        <authorList>
            <consortium name="DOE Joint Genome Institute"/>
            <person name="Martino E."/>
            <person name="Morin E."/>
            <person name="Grelet G."/>
            <person name="Kuo A."/>
            <person name="Kohler A."/>
            <person name="Daghino S."/>
            <person name="Barry K."/>
            <person name="Choi C."/>
            <person name="Cichocki N."/>
            <person name="Clum A."/>
            <person name="Copeland A."/>
            <person name="Hainaut M."/>
            <person name="Haridas S."/>
            <person name="Labutti K."/>
            <person name="Lindquist E."/>
            <person name="Lipzen A."/>
            <person name="Khouja H.-R."/>
            <person name="Murat C."/>
            <person name="Ohm R."/>
            <person name="Olson A."/>
            <person name="Spatafora J."/>
            <person name="Veneault-Fourrey C."/>
            <person name="Henrissat B."/>
            <person name="Grigoriev I."/>
            <person name="Martin F."/>
            <person name="Perotto S."/>
        </authorList>
    </citation>
    <scope>NUCLEOTIDE SEQUENCE [LARGE SCALE GENOMIC DNA]</scope>
    <source>
        <strain evidence="7 8">E</strain>
    </source>
</reference>
<evidence type="ECO:0000256" key="1">
    <source>
        <dbReference type="ARBA" id="ARBA00004141"/>
    </source>
</evidence>
<dbReference type="GO" id="GO:0022857">
    <property type="term" value="F:transmembrane transporter activity"/>
    <property type="evidence" value="ECO:0007669"/>
    <property type="project" value="TreeGrafter"/>
</dbReference>
<feature type="transmembrane region" description="Helical" evidence="6">
    <location>
        <begin position="200"/>
        <end position="221"/>
    </location>
</feature>